<feature type="transmembrane region" description="Helical" evidence="5">
    <location>
        <begin position="138"/>
        <end position="157"/>
    </location>
</feature>
<sequence>AAAAQTSGVQGTDALYDMFAKPVHVEERKLSEVPNYGTGFTPYFLSLGLFVGALLSSMVMPMRETGELPRSGWSWFASKALLFLSVGMIQALIADAILVYGIGVHVNHLWPFVGLSVLTSITFMMIIQFLVTTMDQPGRFVAVILLILQLTGSAGTYPRELVPAWLRSIGDWLPMTYSISAFRSIITGESLGQTGNQSLHIALFGIVFAGLTLAFFLFLFRKNRRRADVPESRMLSV</sequence>
<keyword evidence="2 5" id="KW-0812">Transmembrane</keyword>
<evidence type="ECO:0000256" key="4">
    <source>
        <dbReference type="ARBA" id="ARBA00023136"/>
    </source>
</evidence>
<dbReference type="EMBL" id="JAHZIK010001801">
    <property type="protein sequence ID" value="MBW7459738.1"/>
    <property type="molecule type" value="Genomic_DNA"/>
</dbReference>
<keyword evidence="3 5" id="KW-1133">Transmembrane helix</keyword>
<feature type="transmembrane region" description="Helical" evidence="5">
    <location>
        <begin position="40"/>
        <end position="60"/>
    </location>
</feature>
<evidence type="ECO:0000256" key="3">
    <source>
        <dbReference type="ARBA" id="ARBA00022989"/>
    </source>
</evidence>
<dbReference type="NCBIfam" id="TIGR01167">
    <property type="entry name" value="LPXTG_anchor"/>
    <property type="match status" value="1"/>
</dbReference>
<dbReference type="InterPro" id="IPR013525">
    <property type="entry name" value="ABC2_TM"/>
</dbReference>
<feature type="transmembrane region" description="Helical" evidence="5">
    <location>
        <begin position="109"/>
        <end position="131"/>
    </location>
</feature>
<comment type="subcellular location">
    <subcellularLocation>
        <location evidence="1">Membrane</location>
        <topology evidence="1">Multi-pass membrane protein</topology>
    </subcellularLocation>
</comment>
<evidence type="ECO:0000256" key="5">
    <source>
        <dbReference type="SAM" id="Phobius"/>
    </source>
</evidence>
<evidence type="ECO:0000256" key="1">
    <source>
        <dbReference type="ARBA" id="ARBA00004141"/>
    </source>
</evidence>
<evidence type="ECO:0000259" key="6">
    <source>
        <dbReference type="Pfam" id="PF12698"/>
    </source>
</evidence>
<dbReference type="PANTHER" id="PTHR43077:SF5">
    <property type="entry name" value="PHAGE INFECTION PROTEIN"/>
    <property type="match status" value="1"/>
</dbReference>
<evidence type="ECO:0000313" key="7">
    <source>
        <dbReference type="EMBL" id="MBW7459738.1"/>
    </source>
</evidence>
<evidence type="ECO:0000256" key="2">
    <source>
        <dbReference type="ARBA" id="ARBA00022692"/>
    </source>
</evidence>
<keyword evidence="4 5" id="KW-0472">Membrane</keyword>
<gene>
    <name evidence="7" type="ORF">K0U00_37330</name>
</gene>
<feature type="transmembrane region" description="Helical" evidence="5">
    <location>
        <begin position="81"/>
        <end position="103"/>
    </location>
</feature>
<reference evidence="7 8" key="1">
    <citation type="submission" date="2021-07" db="EMBL/GenBank/DDBJ databases">
        <title>Paenibacillus radiodurans sp. nov., isolated from the southeastern edge of Tengger Desert.</title>
        <authorList>
            <person name="Zhang G."/>
        </authorList>
    </citation>
    <scope>NUCLEOTIDE SEQUENCE [LARGE SCALE GENOMIC DNA]</scope>
    <source>
        <strain evidence="7 8">CCM 7311</strain>
    </source>
</reference>
<evidence type="ECO:0000313" key="8">
    <source>
        <dbReference type="Proteomes" id="UP001519887"/>
    </source>
</evidence>
<dbReference type="PANTHER" id="PTHR43077">
    <property type="entry name" value="TRANSPORT PERMEASE YVFS-RELATED"/>
    <property type="match status" value="1"/>
</dbReference>
<dbReference type="InterPro" id="IPR051328">
    <property type="entry name" value="T7SS_ABC-Transporter"/>
</dbReference>
<accession>A0ABS7CFQ6</accession>
<comment type="caution">
    <text evidence="7">The sequence shown here is derived from an EMBL/GenBank/DDBJ whole genome shotgun (WGS) entry which is preliminary data.</text>
</comment>
<protein>
    <submittedName>
        <fullName evidence="7">YhgE/Pip family protein</fullName>
    </submittedName>
</protein>
<feature type="non-terminal residue" evidence="7">
    <location>
        <position position="1"/>
    </location>
</feature>
<dbReference type="InterPro" id="IPR017501">
    <property type="entry name" value="Phage_infect_YhgE_C"/>
</dbReference>
<dbReference type="Pfam" id="PF12698">
    <property type="entry name" value="ABC2_membrane_3"/>
    <property type="match status" value="1"/>
</dbReference>
<feature type="domain" description="ABC-2 type transporter transmembrane" evidence="6">
    <location>
        <begin position="20"/>
        <end position="213"/>
    </location>
</feature>
<feature type="transmembrane region" description="Helical" evidence="5">
    <location>
        <begin position="199"/>
        <end position="220"/>
    </location>
</feature>
<organism evidence="7 8">
    <name type="scientific">Paenibacillus sepulcri</name>
    <dbReference type="NCBI Taxonomy" id="359917"/>
    <lineage>
        <taxon>Bacteria</taxon>
        <taxon>Bacillati</taxon>
        <taxon>Bacillota</taxon>
        <taxon>Bacilli</taxon>
        <taxon>Bacillales</taxon>
        <taxon>Paenibacillaceae</taxon>
        <taxon>Paenibacillus</taxon>
    </lineage>
</organism>
<dbReference type="NCBIfam" id="TIGR03062">
    <property type="entry name" value="pip_yhgE_Cterm"/>
    <property type="match status" value="1"/>
</dbReference>
<name>A0ABS7CFQ6_9BACL</name>
<keyword evidence="8" id="KW-1185">Reference proteome</keyword>
<dbReference type="Proteomes" id="UP001519887">
    <property type="component" value="Unassembled WGS sequence"/>
</dbReference>
<proteinExistence type="predicted"/>